<evidence type="ECO:0008006" key="13">
    <source>
        <dbReference type="Google" id="ProtNLM"/>
    </source>
</evidence>
<dbReference type="GO" id="GO:0019344">
    <property type="term" value="P:cysteine biosynthetic process"/>
    <property type="evidence" value="ECO:0007669"/>
    <property type="project" value="TreeGrafter"/>
</dbReference>
<dbReference type="PANTHER" id="PTHR37468:SF1">
    <property type="entry name" value="SULFATE TRANSPORTER CYSZ"/>
    <property type="match status" value="1"/>
</dbReference>
<dbReference type="GO" id="GO:0005886">
    <property type="term" value="C:plasma membrane"/>
    <property type="evidence" value="ECO:0007669"/>
    <property type="project" value="TreeGrafter"/>
</dbReference>
<dbReference type="OrthoDB" id="3375053at2"/>
<evidence type="ECO:0000256" key="7">
    <source>
        <dbReference type="ARBA" id="ARBA00022989"/>
    </source>
</evidence>
<name>A0A4R8ZW82_9MICO</name>
<keyword evidence="9 10" id="KW-0472">Membrane</keyword>
<feature type="transmembrane region" description="Helical" evidence="10">
    <location>
        <begin position="154"/>
        <end position="176"/>
    </location>
</feature>
<evidence type="ECO:0000256" key="5">
    <source>
        <dbReference type="ARBA" id="ARBA00022605"/>
    </source>
</evidence>
<dbReference type="EMBL" id="SOHE01000060">
    <property type="protein sequence ID" value="TFD47744.1"/>
    <property type="molecule type" value="Genomic_DNA"/>
</dbReference>
<evidence type="ECO:0000256" key="2">
    <source>
        <dbReference type="ARBA" id="ARBA00022448"/>
    </source>
</evidence>
<keyword evidence="3" id="KW-1003">Cell membrane</keyword>
<keyword evidence="6 10" id="KW-0812">Transmembrane</keyword>
<keyword evidence="2" id="KW-0813">Transport</keyword>
<protein>
    <recommendedName>
        <fullName evidence="13">EI24 domain-containing protein</fullName>
    </recommendedName>
</protein>
<dbReference type="Proteomes" id="UP000297447">
    <property type="component" value="Unassembled WGS sequence"/>
</dbReference>
<evidence type="ECO:0000256" key="9">
    <source>
        <dbReference type="ARBA" id="ARBA00023136"/>
    </source>
</evidence>
<evidence type="ECO:0000313" key="12">
    <source>
        <dbReference type="Proteomes" id="UP000297447"/>
    </source>
</evidence>
<dbReference type="GO" id="GO:0000103">
    <property type="term" value="P:sulfate assimilation"/>
    <property type="evidence" value="ECO:0007669"/>
    <property type="project" value="TreeGrafter"/>
</dbReference>
<dbReference type="GO" id="GO:0009675">
    <property type="term" value="F:high-affinity sulfate:proton symporter activity"/>
    <property type="evidence" value="ECO:0007669"/>
    <property type="project" value="TreeGrafter"/>
</dbReference>
<comment type="caution">
    <text evidence="11">The sequence shown here is derived from an EMBL/GenBank/DDBJ whole genome shotgun (WGS) entry which is preliminary data.</text>
</comment>
<accession>A0A4R8ZW82</accession>
<feature type="transmembrane region" description="Helical" evidence="10">
    <location>
        <begin position="223"/>
        <end position="248"/>
    </location>
</feature>
<gene>
    <name evidence="11" type="ORF">E3T55_14370</name>
</gene>
<keyword evidence="12" id="KW-1185">Reference proteome</keyword>
<dbReference type="AlphaFoldDB" id="A0A4R8ZW82"/>
<feature type="transmembrane region" description="Helical" evidence="10">
    <location>
        <begin position="40"/>
        <end position="70"/>
    </location>
</feature>
<dbReference type="InterPro" id="IPR050480">
    <property type="entry name" value="CysZ-like"/>
</dbReference>
<keyword evidence="5" id="KW-0028">Amino-acid biosynthesis</keyword>
<evidence type="ECO:0000313" key="11">
    <source>
        <dbReference type="EMBL" id="TFD47744.1"/>
    </source>
</evidence>
<feature type="transmembrane region" description="Helical" evidence="10">
    <location>
        <begin position="182"/>
        <end position="202"/>
    </location>
</feature>
<evidence type="ECO:0000256" key="8">
    <source>
        <dbReference type="ARBA" id="ARBA00023032"/>
    </source>
</evidence>
<organism evidence="11 12">
    <name type="scientific">Cryobacterium frigoriphilum</name>
    <dbReference type="NCBI Taxonomy" id="1259150"/>
    <lineage>
        <taxon>Bacteria</taxon>
        <taxon>Bacillati</taxon>
        <taxon>Actinomycetota</taxon>
        <taxon>Actinomycetes</taxon>
        <taxon>Micrococcales</taxon>
        <taxon>Microbacteriaceae</taxon>
        <taxon>Cryobacterium</taxon>
    </lineage>
</organism>
<dbReference type="PANTHER" id="PTHR37468">
    <property type="entry name" value="SULFATE TRANSPORTER CYSZ"/>
    <property type="match status" value="1"/>
</dbReference>
<comment type="subcellular location">
    <subcellularLocation>
        <location evidence="1">Membrane</location>
        <topology evidence="1">Multi-pass membrane protein</topology>
    </subcellularLocation>
</comment>
<keyword evidence="4" id="KW-0997">Cell inner membrane</keyword>
<evidence type="ECO:0000256" key="4">
    <source>
        <dbReference type="ARBA" id="ARBA00022519"/>
    </source>
</evidence>
<proteinExistence type="predicted"/>
<dbReference type="Pfam" id="PF07264">
    <property type="entry name" value="EI24"/>
    <property type="match status" value="1"/>
</dbReference>
<dbReference type="RefSeq" id="WP_134520253.1">
    <property type="nucleotide sequence ID" value="NZ_SOHE01000060.1"/>
</dbReference>
<evidence type="ECO:0000256" key="6">
    <source>
        <dbReference type="ARBA" id="ARBA00022692"/>
    </source>
</evidence>
<evidence type="ECO:0000256" key="3">
    <source>
        <dbReference type="ARBA" id="ARBA00022475"/>
    </source>
</evidence>
<reference evidence="11 12" key="1">
    <citation type="submission" date="2019-03" db="EMBL/GenBank/DDBJ databases">
        <title>Genomics of glacier-inhabiting Cryobacterium strains.</title>
        <authorList>
            <person name="Liu Q."/>
            <person name="Xin Y.-H."/>
        </authorList>
    </citation>
    <scope>NUCLEOTIDE SEQUENCE [LARGE SCALE GENOMIC DNA]</scope>
    <source>
        <strain evidence="11 12">Hh14</strain>
    </source>
</reference>
<evidence type="ECO:0000256" key="1">
    <source>
        <dbReference type="ARBA" id="ARBA00004141"/>
    </source>
</evidence>
<evidence type="ECO:0000256" key="10">
    <source>
        <dbReference type="SAM" id="Phobius"/>
    </source>
</evidence>
<feature type="transmembrane region" description="Helical" evidence="10">
    <location>
        <begin position="90"/>
        <end position="115"/>
    </location>
</feature>
<keyword evidence="7 10" id="KW-1133">Transmembrane helix</keyword>
<dbReference type="InterPro" id="IPR059112">
    <property type="entry name" value="CysZ/EI24"/>
</dbReference>
<sequence>MQQPSPRPQSSPAPSRVRQALAGVGFLRKGLSMWATSPRLMFIGAVPALIVGAAYVVGIVFLVINLNGIAEWATPFAAGWAEPWRTAARFAVAAAVVIGSIVLLSYTYVAVTLLVGDPFYERIWRTVETRLGDAPPESSTGLVRSVLRSIADALRLLAPVLLVGVVILVCGLIPVLGGLLAFSLGALFGGWILALELTGLAFDARGYTLRQRRGLLAGRRATSLGFGVATYLLFLIPFAAVFVMPAAVAGAALLSRDTLARAAAPAA</sequence>
<keyword evidence="8" id="KW-0764">Sulfate transport</keyword>